<feature type="binding site" evidence="6">
    <location>
        <position position="213"/>
    </location>
    <ligand>
        <name>FAD</name>
        <dbReference type="ChEBI" id="CHEBI:57692"/>
    </ligand>
</feature>
<evidence type="ECO:0000256" key="5">
    <source>
        <dbReference type="ARBA" id="ARBA00022991"/>
    </source>
</evidence>
<evidence type="ECO:0000313" key="9">
    <source>
        <dbReference type="EMBL" id="TCK03080.1"/>
    </source>
</evidence>
<dbReference type="InterPro" id="IPR036155">
    <property type="entry name" value="Crypto/Photolyase_N_sf"/>
</dbReference>
<dbReference type="Pfam" id="PF00875">
    <property type="entry name" value="DNA_photolyase"/>
    <property type="match status" value="1"/>
</dbReference>
<dbReference type="GO" id="GO:0071949">
    <property type="term" value="F:FAD binding"/>
    <property type="evidence" value="ECO:0007669"/>
    <property type="project" value="TreeGrafter"/>
</dbReference>
<dbReference type="PRINTS" id="PR00147">
    <property type="entry name" value="DNAPHOTLYASE"/>
</dbReference>
<dbReference type="SUPFAM" id="SSF48173">
    <property type="entry name" value="Cryptochrome/photolyase FAD-binding domain"/>
    <property type="match status" value="1"/>
</dbReference>
<dbReference type="InterPro" id="IPR006050">
    <property type="entry name" value="DNA_photolyase_N"/>
</dbReference>
<dbReference type="InterPro" id="IPR005101">
    <property type="entry name" value="Cryptochr/Photolyase_FAD-bd"/>
</dbReference>
<dbReference type="PANTHER" id="PTHR11455">
    <property type="entry name" value="CRYPTOCHROME"/>
    <property type="match status" value="1"/>
</dbReference>
<dbReference type="PANTHER" id="PTHR11455:SF9">
    <property type="entry name" value="CRYPTOCHROME CIRCADIAN CLOCK 5 ISOFORM X1"/>
    <property type="match status" value="1"/>
</dbReference>
<dbReference type="EMBL" id="SMFU01000013">
    <property type="protein sequence ID" value="TCK03080.1"/>
    <property type="molecule type" value="Genomic_DNA"/>
</dbReference>
<comment type="caution">
    <text evidence="9">The sequence shown here is derived from an EMBL/GenBank/DDBJ whole genome shotgun (WGS) entry which is preliminary data.</text>
</comment>
<evidence type="ECO:0000256" key="7">
    <source>
        <dbReference type="RuleBase" id="RU004182"/>
    </source>
</evidence>
<dbReference type="Pfam" id="PF03441">
    <property type="entry name" value="FAD_binding_7"/>
    <property type="match status" value="1"/>
</dbReference>
<evidence type="ECO:0000259" key="8">
    <source>
        <dbReference type="PROSITE" id="PS51645"/>
    </source>
</evidence>
<organism evidence="9 10">
    <name type="scientific">Marinobacterium mangrovicola</name>
    <dbReference type="NCBI Taxonomy" id="1476959"/>
    <lineage>
        <taxon>Bacteria</taxon>
        <taxon>Pseudomonadati</taxon>
        <taxon>Pseudomonadota</taxon>
        <taxon>Gammaproteobacteria</taxon>
        <taxon>Oceanospirillales</taxon>
        <taxon>Oceanospirillaceae</taxon>
        <taxon>Marinobacterium</taxon>
    </lineage>
</organism>
<keyword evidence="3 6" id="KW-0285">Flavoprotein</keyword>
<dbReference type="GO" id="GO:0006139">
    <property type="term" value="P:nucleobase-containing compound metabolic process"/>
    <property type="evidence" value="ECO:0007669"/>
    <property type="project" value="UniProtKB-ARBA"/>
</dbReference>
<evidence type="ECO:0000256" key="3">
    <source>
        <dbReference type="ARBA" id="ARBA00022630"/>
    </source>
</evidence>
<evidence type="ECO:0000256" key="4">
    <source>
        <dbReference type="ARBA" id="ARBA00022827"/>
    </source>
</evidence>
<dbReference type="PROSITE" id="PS51645">
    <property type="entry name" value="PHR_CRY_ALPHA_BETA"/>
    <property type="match status" value="1"/>
</dbReference>
<comment type="similarity">
    <text evidence="2">Belongs to the DNA photolyase class-1 family.</text>
</comment>
<dbReference type="InterPro" id="IPR018394">
    <property type="entry name" value="DNA_photolyase_1_CS_C"/>
</dbReference>
<gene>
    <name evidence="9" type="ORF">CLV83_4139</name>
</gene>
<reference evidence="9 10" key="1">
    <citation type="submission" date="2019-03" db="EMBL/GenBank/DDBJ databases">
        <title>Genomic Encyclopedia of Archaeal and Bacterial Type Strains, Phase II (KMG-II): from individual species to whole genera.</title>
        <authorList>
            <person name="Goeker M."/>
        </authorList>
    </citation>
    <scope>NUCLEOTIDE SEQUENCE [LARGE SCALE GENOMIC DNA]</scope>
    <source>
        <strain evidence="9 10">DSM 27697</strain>
    </source>
</reference>
<feature type="binding site" evidence="6">
    <location>
        <position position="264"/>
    </location>
    <ligand>
        <name>FAD</name>
        <dbReference type="ChEBI" id="CHEBI:57692"/>
    </ligand>
</feature>
<name>A0A4R1G918_9GAMM</name>
<keyword evidence="9" id="KW-0456">Lyase</keyword>
<dbReference type="Proteomes" id="UP000294546">
    <property type="component" value="Unassembled WGS sequence"/>
</dbReference>
<comment type="cofactor">
    <cofactor evidence="6">
        <name>FAD</name>
        <dbReference type="ChEBI" id="CHEBI:57692"/>
    </cofactor>
    <text evidence="6">Binds 1 FAD per subunit.</text>
</comment>
<dbReference type="SUPFAM" id="SSF52425">
    <property type="entry name" value="Cryptochrome/photolyase, N-terminal domain"/>
    <property type="match status" value="1"/>
</dbReference>
<keyword evidence="4 6" id="KW-0274">FAD</keyword>
<dbReference type="AlphaFoldDB" id="A0A4R1G918"/>
<protein>
    <submittedName>
        <fullName evidence="9">Deoxyribodipyrimidine photo-lyase family protein (Cryptochrome)</fullName>
    </submittedName>
</protein>
<dbReference type="Gene3D" id="1.10.579.10">
    <property type="entry name" value="DNA Cyclobutane Dipyrimidine Photolyase, subunit A, domain 3"/>
    <property type="match status" value="1"/>
</dbReference>
<dbReference type="InterPro" id="IPR002081">
    <property type="entry name" value="Cryptochrome/DNA_photolyase_1"/>
</dbReference>
<dbReference type="GO" id="GO:0003677">
    <property type="term" value="F:DNA binding"/>
    <property type="evidence" value="ECO:0007669"/>
    <property type="project" value="TreeGrafter"/>
</dbReference>
<comment type="similarity">
    <text evidence="7">Belongs to the DNA photolyase family.</text>
</comment>
<evidence type="ECO:0000256" key="6">
    <source>
        <dbReference type="PIRSR" id="PIRSR602081-1"/>
    </source>
</evidence>
<evidence type="ECO:0000256" key="2">
    <source>
        <dbReference type="ARBA" id="ARBA00005862"/>
    </source>
</evidence>
<dbReference type="PROSITE" id="PS00394">
    <property type="entry name" value="DNA_PHOTOLYASES_1_1"/>
    <property type="match status" value="1"/>
</dbReference>
<sequence>MTERPVIQVVWFKRDLRLSDHHPLVEALKTGLPTLLLYVLETDSDRDPHLSARHWRFIRQSLAEMDQQLRPFGAHMSVQCGTMPNLLESISQRYRIASLFSHEETGTDITFQRDKRVARWCQQRGVGWQEFPSGAVIRGLTSRHDWDQHWYRVMRAPLAHLDLSRLNPIHVEPLSRLIWPEQSQADAAHFQPGGELQAQAVMESFFSRRGLNYRYSISSPDKSRQHCSRLSPYLAWGNLSLRQVYRRTSLQRNHPDWSHSLRAFASRLHSHCHFIQKFESECEMEFRPVNRAYEALPYRQDNRVEQDLKAWLAGMTGFPLVDACMRALHTTGYINFRMRAMLVSFLCHHLNIDWRLCAQPLARLFLDYEPGIHYPQIQMQAGVTGTNTIRIYNPVKQSQEQDPQARFIRQWVPELHDIPTDLIHTPWSAAPLERQMLGLDRYPEPIIDLDTASAAARERLWSWRERKDVRNEAQRILKRHVRPPTEEELARAR</sequence>
<feature type="domain" description="Photolyase/cryptochrome alpha/beta" evidence="8">
    <location>
        <begin position="6"/>
        <end position="136"/>
    </location>
</feature>
<evidence type="ECO:0000313" key="10">
    <source>
        <dbReference type="Proteomes" id="UP000294546"/>
    </source>
</evidence>
<dbReference type="InterPro" id="IPR014729">
    <property type="entry name" value="Rossmann-like_a/b/a_fold"/>
</dbReference>
<dbReference type="Gene3D" id="1.25.40.80">
    <property type="match status" value="1"/>
</dbReference>
<dbReference type="InterPro" id="IPR036134">
    <property type="entry name" value="Crypto/Photolyase_FAD-like_sf"/>
</dbReference>
<dbReference type="GO" id="GO:0006950">
    <property type="term" value="P:response to stress"/>
    <property type="evidence" value="ECO:0007669"/>
    <property type="project" value="UniProtKB-ARBA"/>
</dbReference>
<evidence type="ECO:0000256" key="1">
    <source>
        <dbReference type="ARBA" id="ARBA00001932"/>
    </source>
</evidence>
<accession>A0A4R1G918</accession>
<dbReference type="RefSeq" id="WP_243642460.1">
    <property type="nucleotide sequence ID" value="NZ_SMFU01000013.1"/>
</dbReference>
<comment type="cofactor">
    <cofactor evidence="1">
        <name>(6R)-5,10-methylene-5,6,7,8-tetrahydrofolate</name>
        <dbReference type="ChEBI" id="CHEBI:15636"/>
    </cofactor>
</comment>
<keyword evidence="10" id="KW-1185">Reference proteome</keyword>
<dbReference type="Gene3D" id="3.40.50.620">
    <property type="entry name" value="HUPs"/>
    <property type="match status" value="1"/>
</dbReference>
<proteinExistence type="inferred from homology"/>
<dbReference type="GO" id="GO:0003904">
    <property type="term" value="F:deoxyribodipyrimidine photo-lyase activity"/>
    <property type="evidence" value="ECO:0007669"/>
    <property type="project" value="TreeGrafter"/>
</dbReference>
<keyword evidence="5 7" id="KW-0157">Chromophore</keyword>
<dbReference type="GO" id="GO:0009416">
    <property type="term" value="P:response to light stimulus"/>
    <property type="evidence" value="ECO:0007669"/>
    <property type="project" value="TreeGrafter"/>
</dbReference>